<dbReference type="RefSeq" id="XP_007830783.1">
    <property type="nucleotide sequence ID" value="XM_007832592.1"/>
</dbReference>
<keyword evidence="3" id="KW-1185">Reference proteome</keyword>
<reference evidence="3" key="1">
    <citation type="journal article" date="2015" name="BMC Genomics">
        <title>Genomic and transcriptomic analysis of the endophytic fungus Pestalotiopsis fici reveals its lifestyle and high potential for synthesis of natural products.</title>
        <authorList>
            <person name="Wang X."/>
            <person name="Zhang X."/>
            <person name="Liu L."/>
            <person name="Xiang M."/>
            <person name="Wang W."/>
            <person name="Sun X."/>
            <person name="Che Y."/>
            <person name="Guo L."/>
            <person name="Liu G."/>
            <person name="Guo L."/>
            <person name="Wang C."/>
            <person name="Yin W.B."/>
            <person name="Stadler M."/>
            <person name="Zhang X."/>
            <person name="Liu X."/>
        </authorList>
    </citation>
    <scope>NUCLEOTIDE SEQUENCE [LARGE SCALE GENOMIC DNA]</scope>
    <source>
        <strain evidence="3">W106-1 / CGMCC3.15140</strain>
    </source>
</reference>
<accession>W3XL50</accession>
<protein>
    <recommendedName>
        <fullName evidence="1">Heterokaryon incompatibility domain-containing protein</fullName>
    </recommendedName>
</protein>
<organism evidence="2 3">
    <name type="scientific">Pestalotiopsis fici (strain W106-1 / CGMCC3.15140)</name>
    <dbReference type="NCBI Taxonomy" id="1229662"/>
    <lineage>
        <taxon>Eukaryota</taxon>
        <taxon>Fungi</taxon>
        <taxon>Dikarya</taxon>
        <taxon>Ascomycota</taxon>
        <taxon>Pezizomycotina</taxon>
        <taxon>Sordariomycetes</taxon>
        <taxon>Xylariomycetidae</taxon>
        <taxon>Amphisphaeriales</taxon>
        <taxon>Sporocadaceae</taxon>
        <taxon>Pestalotiopsis</taxon>
    </lineage>
</organism>
<dbReference type="KEGG" id="pfy:PFICI_04011"/>
<dbReference type="PANTHER" id="PTHR33112:SF13">
    <property type="entry name" value="HETEROKARYON INCOMPATIBILITY DOMAIN-CONTAINING PROTEIN"/>
    <property type="match status" value="1"/>
</dbReference>
<dbReference type="InterPro" id="IPR010730">
    <property type="entry name" value="HET"/>
</dbReference>
<feature type="domain" description="Heterokaryon incompatibility" evidence="1">
    <location>
        <begin position="9"/>
        <end position="158"/>
    </location>
</feature>
<proteinExistence type="predicted"/>
<dbReference type="InParanoid" id="W3XL50"/>
<evidence type="ECO:0000313" key="3">
    <source>
        <dbReference type="Proteomes" id="UP000030651"/>
    </source>
</evidence>
<dbReference type="GeneID" id="19269024"/>
<name>W3XL50_PESFW</name>
<dbReference type="Pfam" id="PF06985">
    <property type="entry name" value="HET"/>
    <property type="match status" value="1"/>
</dbReference>
<dbReference type="EMBL" id="KI912110">
    <property type="protein sequence ID" value="ETS85986.1"/>
    <property type="molecule type" value="Genomic_DNA"/>
</dbReference>
<gene>
    <name evidence="2" type="ORF">PFICI_04011</name>
</gene>
<dbReference type="STRING" id="1229662.W3XL50"/>
<dbReference type="OrthoDB" id="5125733at2759"/>
<sequence>METRPNVKWASLSYVWGGPQETRTTRTTLSKHLEGIEMDVLPQTLVDAIKVCRGLDIPYLWIDALCIIQDDTSDLSRELASMPKIYQEGYITIEAARAQGAQTGFLGKTVYSYDSFPPTQIKYESIDGRMGQVLLCQDNHENILTGDPINSRAWTFQEILLSPRSLRFTLDVMRWSCRSARRFDGNWKKADRLYVTDTYNWLYGDVPCIPGRPMPAWEPVVNSYSGRKMTNQSDRLVAISAIAKVYGDSNKHTYLAGLWKETLPLGLCWMVEQGAREPRPKEFRAPSWSWASIDTPFCFVGNWWIKEGRTKDGHTGLFIGQETVSDGVDVIEANLEPTSVGTEYFSIKSASLTIRAPTRLVKWDIDYRDGIGEISIDDIVFTGYADAWEDNWPDKETLLEGLSGKGSYEAAEENDDQSSVSSDDAYGSLQVIAMLISKSSHYDHGYLGIDATTTLGDNYLLSRCGILLVKDGQQYKRVGFFRGYVDEELYSCEAASLPGFKVDTIAIV</sequence>
<dbReference type="AlphaFoldDB" id="W3XL50"/>
<dbReference type="Proteomes" id="UP000030651">
    <property type="component" value="Unassembled WGS sequence"/>
</dbReference>
<dbReference type="eggNOG" id="ENOG502RZ77">
    <property type="taxonomic scope" value="Eukaryota"/>
</dbReference>
<dbReference type="HOGENOM" id="CLU_002639_6_1_1"/>
<evidence type="ECO:0000313" key="2">
    <source>
        <dbReference type="EMBL" id="ETS85986.1"/>
    </source>
</evidence>
<evidence type="ECO:0000259" key="1">
    <source>
        <dbReference type="Pfam" id="PF06985"/>
    </source>
</evidence>
<dbReference type="OMA" id="NRIERYM"/>
<dbReference type="PANTHER" id="PTHR33112">
    <property type="entry name" value="DOMAIN PROTEIN, PUTATIVE-RELATED"/>
    <property type="match status" value="1"/>
</dbReference>